<dbReference type="Gene3D" id="3.40.1190.10">
    <property type="entry name" value="Mur-like, catalytic domain"/>
    <property type="match status" value="1"/>
</dbReference>
<keyword evidence="2" id="KW-0963">Cytoplasm</keyword>
<proteinExistence type="inferred from homology"/>
<keyword evidence="2" id="KW-0067">ATP-binding</keyword>
<comment type="function">
    <text evidence="2">Catalyzes the addition of meso-diaminopimelic acid to the nucleotide precursor UDP-N-acetylmuramoyl-L-alanyl-D-glutamate (UMAG) in the biosynthesis of bacterial cell-wall peptidoglycan.</text>
</comment>
<evidence type="ECO:0000259" key="4">
    <source>
        <dbReference type="Pfam" id="PF02875"/>
    </source>
</evidence>
<dbReference type="InterPro" id="IPR036565">
    <property type="entry name" value="Mur-like_cat_sf"/>
</dbReference>
<dbReference type="KEGG" id="mcad:Pan265_26600"/>
<keyword evidence="7" id="KW-1185">Reference proteome</keyword>
<dbReference type="SUPFAM" id="SSF53623">
    <property type="entry name" value="MurD-like peptide ligases, catalytic domain"/>
    <property type="match status" value="1"/>
</dbReference>
<evidence type="ECO:0000313" key="7">
    <source>
        <dbReference type="Proteomes" id="UP000320386"/>
    </source>
</evidence>
<feature type="binding site" evidence="2">
    <location>
        <position position="192"/>
    </location>
    <ligand>
        <name>UDP-N-acetyl-alpha-D-muramoyl-L-alanyl-D-glutamate</name>
        <dbReference type="ChEBI" id="CHEBI:83900"/>
    </ligand>
</feature>
<feature type="region of interest" description="Disordered" evidence="3">
    <location>
        <begin position="343"/>
        <end position="369"/>
    </location>
</feature>
<feature type="binding site" evidence="2">
    <location>
        <begin position="157"/>
        <end position="158"/>
    </location>
    <ligand>
        <name>UDP-N-acetyl-alpha-D-muramoyl-L-alanyl-D-glutamate</name>
        <dbReference type="ChEBI" id="CHEBI:83900"/>
    </ligand>
</feature>
<protein>
    <recommendedName>
        <fullName evidence="2">UDP-N-acetylmuramoyl-L-alanyl-D-glutamate--2,6-diaminopimelate ligase</fullName>
        <ecNumber evidence="2">6.3.2.13</ecNumber>
    </recommendedName>
    <alternativeName>
        <fullName evidence="2">Meso-A2pm-adding enzyme</fullName>
    </alternativeName>
    <alternativeName>
        <fullName evidence="2">Meso-diaminopimelate-adding enzyme</fullName>
    </alternativeName>
    <alternativeName>
        <fullName evidence="2">UDP-MurNAc-L-Ala-D-Glu:meso-diaminopimelate ligase</fullName>
    </alternativeName>
    <alternativeName>
        <fullName evidence="2">UDP-MurNAc-tripeptide synthetase</fullName>
    </alternativeName>
    <alternativeName>
        <fullName evidence="2">UDP-N-acetylmuramyl-tripeptide synthetase</fullName>
    </alternativeName>
</protein>
<dbReference type="GO" id="GO:0005524">
    <property type="term" value="F:ATP binding"/>
    <property type="evidence" value="ECO:0007669"/>
    <property type="project" value="UniProtKB-UniRule"/>
</dbReference>
<dbReference type="Pfam" id="PF02875">
    <property type="entry name" value="Mur_ligase_C"/>
    <property type="match status" value="1"/>
</dbReference>
<reference evidence="6 7" key="1">
    <citation type="submission" date="2019-02" db="EMBL/GenBank/DDBJ databases">
        <title>Deep-cultivation of Planctomycetes and their phenomic and genomic characterization uncovers novel biology.</title>
        <authorList>
            <person name="Wiegand S."/>
            <person name="Jogler M."/>
            <person name="Boedeker C."/>
            <person name="Pinto D."/>
            <person name="Vollmers J."/>
            <person name="Rivas-Marin E."/>
            <person name="Kohn T."/>
            <person name="Peeters S.H."/>
            <person name="Heuer A."/>
            <person name="Rast P."/>
            <person name="Oberbeckmann S."/>
            <person name="Bunk B."/>
            <person name="Jeske O."/>
            <person name="Meyerdierks A."/>
            <person name="Storesund J.E."/>
            <person name="Kallscheuer N."/>
            <person name="Luecker S."/>
            <person name="Lage O.M."/>
            <person name="Pohl T."/>
            <person name="Merkel B.J."/>
            <person name="Hornburger P."/>
            <person name="Mueller R.-W."/>
            <person name="Bruemmer F."/>
            <person name="Labrenz M."/>
            <person name="Spormann A.M."/>
            <person name="Op den Camp H."/>
            <person name="Overmann J."/>
            <person name="Amann R."/>
            <person name="Jetten M.S.M."/>
            <person name="Mascher T."/>
            <person name="Medema M.H."/>
            <person name="Devos D.P."/>
            <person name="Kaster A.-K."/>
            <person name="Ovreas L."/>
            <person name="Rohde M."/>
            <person name="Galperin M.Y."/>
            <person name="Jogler C."/>
        </authorList>
    </citation>
    <scope>NUCLEOTIDE SEQUENCE [LARGE SCALE GENOMIC DNA]</scope>
    <source>
        <strain evidence="6 7">Pan265</strain>
    </source>
</reference>
<keyword evidence="2" id="KW-0961">Cell wall biogenesis/degradation</keyword>
<dbReference type="GO" id="GO:0008765">
    <property type="term" value="F:UDP-N-acetylmuramoylalanyl-D-glutamate-2,6-diaminopimelate ligase activity"/>
    <property type="evidence" value="ECO:0007669"/>
    <property type="project" value="UniProtKB-UniRule"/>
</dbReference>
<dbReference type="InterPro" id="IPR036615">
    <property type="entry name" value="Mur_ligase_C_dom_sf"/>
</dbReference>
<dbReference type="Proteomes" id="UP000320386">
    <property type="component" value="Chromosome"/>
</dbReference>
<evidence type="ECO:0000256" key="1">
    <source>
        <dbReference type="ARBA" id="ARBA00005898"/>
    </source>
</evidence>
<comment type="pathway">
    <text evidence="2">Cell wall biogenesis; peptidoglycan biosynthesis.</text>
</comment>
<keyword evidence="2" id="KW-0132">Cell division</keyword>
<feature type="binding site" evidence="2">
    <location>
        <position position="184"/>
    </location>
    <ligand>
        <name>UDP-N-acetyl-alpha-D-muramoyl-L-alanyl-D-glutamate</name>
        <dbReference type="ChEBI" id="CHEBI:83900"/>
    </ligand>
</feature>
<keyword evidence="2" id="KW-0460">Magnesium</keyword>
<feature type="binding site" evidence="2">
    <location>
        <begin position="115"/>
        <end position="121"/>
    </location>
    <ligand>
        <name>ATP</name>
        <dbReference type="ChEBI" id="CHEBI:30616"/>
    </ligand>
</feature>
<organism evidence="6 7">
    <name type="scientific">Mucisphaera calidilacus</name>
    <dbReference type="NCBI Taxonomy" id="2527982"/>
    <lineage>
        <taxon>Bacteria</taxon>
        <taxon>Pseudomonadati</taxon>
        <taxon>Planctomycetota</taxon>
        <taxon>Phycisphaerae</taxon>
        <taxon>Phycisphaerales</taxon>
        <taxon>Phycisphaeraceae</taxon>
        <taxon>Mucisphaera</taxon>
    </lineage>
</organism>
<name>A0A518C0M3_9BACT</name>
<feature type="binding site" evidence="2">
    <location>
        <position position="489"/>
    </location>
    <ligand>
        <name>meso-2,6-diaminopimelate</name>
        <dbReference type="ChEBI" id="CHEBI:57791"/>
    </ligand>
</feature>
<keyword evidence="2" id="KW-0133">Cell shape</keyword>
<dbReference type="PANTHER" id="PTHR23135">
    <property type="entry name" value="MUR LIGASE FAMILY MEMBER"/>
    <property type="match status" value="1"/>
</dbReference>
<dbReference type="GO" id="GO:0005737">
    <property type="term" value="C:cytoplasm"/>
    <property type="evidence" value="ECO:0007669"/>
    <property type="project" value="UniProtKB-SubCell"/>
</dbReference>
<dbReference type="InterPro" id="IPR013221">
    <property type="entry name" value="Mur_ligase_cen"/>
</dbReference>
<dbReference type="InterPro" id="IPR005761">
    <property type="entry name" value="UDP-N-AcMur-Glu-dNH2Pim_ligase"/>
</dbReference>
<dbReference type="PANTHER" id="PTHR23135:SF4">
    <property type="entry name" value="UDP-N-ACETYLMURAMOYL-L-ALANYL-D-GLUTAMATE--2,6-DIAMINOPIMELATE LIGASE MURE HOMOLOG, CHLOROPLASTIC"/>
    <property type="match status" value="1"/>
</dbReference>
<dbReference type="GO" id="GO:0051301">
    <property type="term" value="P:cell division"/>
    <property type="evidence" value="ECO:0007669"/>
    <property type="project" value="UniProtKB-KW"/>
</dbReference>
<comment type="caution">
    <text evidence="2">Lacks conserved residue(s) required for the propagation of feature annotation.</text>
</comment>
<feature type="binding site" evidence="2">
    <location>
        <position position="190"/>
    </location>
    <ligand>
        <name>UDP-N-acetyl-alpha-D-muramoyl-L-alanyl-D-glutamate</name>
        <dbReference type="ChEBI" id="CHEBI:83900"/>
    </ligand>
</feature>
<dbReference type="Gene3D" id="3.90.190.20">
    <property type="entry name" value="Mur ligase, C-terminal domain"/>
    <property type="match status" value="1"/>
</dbReference>
<dbReference type="GO" id="GO:0009252">
    <property type="term" value="P:peptidoglycan biosynthetic process"/>
    <property type="evidence" value="ECO:0007669"/>
    <property type="project" value="UniProtKB-UniRule"/>
</dbReference>
<feature type="short sequence motif" description="Meso-diaminopimelate recognition motif" evidence="2">
    <location>
        <begin position="436"/>
        <end position="439"/>
    </location>
</feature>
<feature type="domain" description="Mur ligase central" evidence="5">
    <location>
        <begin position="113"/>
        <end position="315"/>
    </location>
</feature>
<comment type="cofactor">
    <cofactor evidence="2">
        <name>Mg(2+)</name>
        <dbReference type="ChEBI" id="CHEBI:18420"/>
    </cofactor>
</comment>
<feature type="compositionally biased region" description="Basic and acidic residues" evidence="3">
    <location>
        <begin position="503"/>
        <end position="521"/>
    </location>
</feature>
<dbReference type="SUPFAM" id="SSF53244">
    <property type="entry name" value="MurD-like peptide ligases, peptide-binding domain"/>
    <property type="match status" value="1"/>
</dbReference>
<keyword evidence="2" id="KW-0573">Peptidoglycan synthesis</keyword>
<feature type="region of interest" description="Disordered" evidence="3">
    <location>
        <begin position="499"/>
        <end position="521"/>
    </location>
</feature>
<dbReference type="HAMAP" id="MF_00208">
    <property type="entry name" value="MurE"/>
    <property type="match status" value="1"/>
</dbReference>
<feature type="compositionally biased region" description="Polar residues" evidence="3">
    <location>
        <begin position="346"/>
        <end position="358"/>
    </location>
</feature>
<comment type="catalytic activity">
    <reaction evidence="2">
        <text>UDP-N-acetyl-alpha-D-muramoyl-L-alanyl-D-glutamate + meso-2,6-diaminopimelate + ATP = UDP-N-acetyl-alpha-D-muramoyl-L-alanyl-gamma-D-glutamyl-meso-2,6-diaminopimelate + ADP + phosphate + H(+)</text>
        <dbReference type="Rhea" id="RHEA:23676"/>
        <dbReference type="ChEBI" id="CHEBI:15378"/>
        <dbReference type="ChEBI" id="CHEBI:30616"/>
        <dbReference type="ChEBI" id="CHEBI:43474"/>
        <dbReference type="ChEBI" id="CHEBI:57791"/>
        <dbReference type="ChEBI" id="CHEBI:83900"/>
        <dbReference type="ChEBI" id="CHEBI:83905"/>
        <dbReference type="ChEBI" id="CHEBI:456216"/>
        <dbReference type="EC" id="6.3.2.13"/>
    </reaction>
</comment>
<evidence type="ECO:0000256" key="3">
    <source>
        <dbReference type="SAM" id="MobiDB-lite"/>
    </source>
</evidence>
<dbReference type="GO" id="GO:0008360">
    <property type="term" value="P:regulation of cell shape"/>
    <property type="evidence" value="ECO:0007669"/>
    <property type="project" value="UniProtKB-KW"/>
</dbReference>
<gene>
    <name evidence="2 6" type="primary">murE</name>
    <name evidence="6" type="ORF">Pan265_26600</name>
</gene>
<feature type="binding site" evidence="2">
    <location>
        <position position="412"/>
    </location>
    <ligand>
        <name>meso-2,6-diaminopimelate</name>
        <dbReference type="ChEBI" id="CHEBI:57791"/>
    </ligand>
</feature>
<evidence type="ECO:0000313" key="6">
    <source>
        <dbReference type="EMBL" id="QDU72786.1"/>
    </source>
</evidence>
<feature type="modified residue" description="N6-carboxylysine" evidence="2">
    <location>
        <position position="224"/>
    </location>
</feature>
<comment type="PTM">
    <text evidence="2">Carboxylation is probably crucial for Mg(2+) binding and, consequently, for the gamma-phosphate positioning of ATP.</text>
</comment>
<feature type="binding site" evidence="2">
    <location>
        <position position="493"/>
    </location>
    <ligand>
        <name>meso-2,6-diaminopimelate</name>
        <dbReference type="ChEBI" id="CHEBI:57791"/>
    </ligand>
</feature>
<feature type="binding site" evidence="2">
    <location>
        <position position="35"/>
    </location>
    <ligand>
        <name>UDP-N-acetyl-alpha-D-muramoyl-L-alanyl-D-glutamate</name>
        <dbReference type="ChEBI" id="CHEBI:83900"/>
    </ligand>
</feature>
<sequence length="521" mass="56507">MTTVDRPLPDLFRGLPIHADPLGDAVHTADLTDDSRRVTPQHLFIHRRSDHPEDLRDALSRQPAALLVTPDNQKHVREPVPTFLADTIDQKLCGQLADRFFNHPAKHLTLAAVTGTNGKSTTALYLQHLLKADGIPTGLLGTIHNDLITDTLPAALTTPGSIEITRLLATIRDQGGHAAVYEASSHALHQQRTDHLHPAAAIFTNLTQDHLDYHKTMTAYAQAKARLFDNLTPHAHAILNADDPHAQRMAANTHATIHRTTTADTPDANTSATIHQRTLNHTTATLTGPWGSITTNLPILGDHNVANLLQALTAAAALNHLPDNLQQALHNLPPVPGRLERVLPPSATQHRPTSTHTPGGNPGADPGAYPGAIPKVFVDYAHTPDSLEHASQTLKALAPRRLLTLFGCGGDRDRAKRPLMTLAAARYADHITLTSDNPRSEDPLAIINDALTDIPAETRNRITTEPDRAAAIHHIITTAHPDDTILIAGKGHETYQEIQGSRHPFDDREHASNALADRAKP</sequence>
<evidence type="ECO:0000256" key="2">
    <source>
        <dbReference type="HAMAP-Rule" id="MF_00208"/>
    </source>
</evidence>
<dbReference type="EC" id="6.3.2.13" evidence="2"/>
<dbReference type="OrthoDB" id="9800958at2"/>
<dbReference type="EMBL" id="CP036280">
    <property type="protein sequence ID" value="QDU72786.1"/>
    <property type="molecule type" value="Genomic_DNA"/>
</dbReference>
<dbReference type="GO" id="GO:0071555">
    <property type="term" value="P:cell wall organization"/>
    <property type="evidence" value="ECO:0007669"/>
    <property type="project" value="UniProtKB-KW"/>
</dbReference>
<keyword evidence="2 6" id="KW-0436">Ligase</keyword>
<evidence type="ECO:0000259" key="5">
    <source>
        <dbReference type="Pfam" id="PF08245"/>
    </source>
</evidence>
<dbReference type="AlphaFoldDB" id="A0A518C0M3"/>
<comment type="subcellular location">
    <subcellularLocation>
        <location evidence="2">Cytoplasm</location>
    </subcellularLocation>
</comment>
<accession>A0A518C0M3</accession>
<dbReference type="UniPathway" id="UPA00219"/>
<keyword evidence="2" id="KW-0547">Nucleotide-binding</keyword>
<dbReference type="GO" id="GO:0000287">
    <property type="term" value="F:magnesium ion binding"/>
    <property type="evidence" value="ECO:0007669"/>
    <property type="project" value="UniProtKB-UniRule"/>
</dbReference>
<dbReference type="Pfam" id="PF08245">
    <property type="entry name" value="Mur_ligase_M"/>
    <property type="match status" value="1"/>
</dbReference>
<keyword evidence="2" id="KW-0131">Cell cycle</keyword>
<feature type="domain" description="Mur ligase C-terminal" evidence="4">
    <location>
        <begin position="375"/>
        <end position="491"/>
    </location>
</feature>
<dbReference type="InterPro" id="IPR004101">
    <property type="entry name" value="Mur_ligase_C"/>
</dbReference>
<comment type="similarity">
    <text evidence="1 2">Belongs to the MurCDEF family. MurE subfamily.</text>
</comment>
<feature type="binding site" evidence="2">
    <location>
        <begin position="436"/>
        <end position="439"/>
    </location>
    <ligand>
        <name>meso-2,6-diaminopimelate</name>
        <dbReference type="ChEBI" id="CHEBI:57791"/>
    </ligand>
</feature>